<name>A0A0A2K4B2_PENEN</name>
<evidence type="ECO:0008006" key="3">
    <source>
        <dbReference type="Google" id="ProtNLM"/>
    </source>
</evidence>
<dbReference type="PhylomeDB" id="A0A0A2K4B2"/>
<dbReference type="RefSeq" id="XP_016603098.1">
    <property type="nucleotide sequence ID" value="XM_016741868.1"/>
</dbReference>
<reference evidence="1 2" key="1">
    <citation type="journal article" date="2015" name="Mol. Plant Microbe Interact.">
        <title>Genome, transcriptome, and functional analyses of Penicillium expansum provide new insights into secondary metabolism and pathogenicity.</title>
        <authorList>
            <person name="Ballester A.R."/>
            <person name="Marcet-Houben M."/>
            <person name="Levin E."/>
            <person name="Sela N."/>
            <person name="Selma-Lazaro C."/>
            <person name="Carmona L."/>
            <person name="Wisniewski M."/>
            <person name="Droby S."/>
            <person name="Gonzalez-Candelas L."/>
            <person name="Gabaldon T."/>
        </authorList>
    </citation>
    <scope>NUCLEOTIDE SEQUENCE [LARGE SCALE GENOMIC DNA]</scope>
    <source>
        <strain evidence="1 2">MD-8</strain>
    </source>
</reference>
<sequence>MYAVTPNMVDYSASKTAAIAFHEELAVELVMSYHVPKLCTVLVTHGFTRTSLIDDVTLEDTWFDPLLHTGTAADELVNRLLKAKNEFCWVDCREFGVLSGGL</sequence>
<dbReference type="Gene3D" id="3.40.50.720">
    <property type="entry name" value="NAD(P)-binding Rossmann-like Domain"/>
    <property type="match status" value="1"/>
</dbReference>
<evidence type="ECO:0000313" key="1">
    <source>
        <dbReference type="EMBL" id="KGO62567.1"/>
    </source>
</evidence>
<dbReference type="OrthoDB" id="4362161at2759"/>
<dbReference type="STRING" id="27334.A0A0A2K4B2"/>
<evidence type="ECO:0000313" key="2">
    <source>
        <dbReference type="Proteomes" id="UP000030143"/>
    </source>
</evidence>
<protein>
    <recommendedName>
        <fullName evidence="3">Short-chain dehydrogenase/reductase SDR</fullName>
    </recommendedName>
</protein>
<accession>A0A0A2K4B2</accession>
<dbReference type="HOGENOM" id="CLU_2278396_0_0_1"/>
<dbReference type="InterPro" id="IPR036291">
    <property type="entry name" value="NAD(P)-bd_dom_sf"/>
</dbReference>
<dbReference type="GeneID" id="27677287"/>
<dbReference type="Proteomes" id="UP000030143">
    <property type="component" value="Unassembled WGS sequence"/>
</dbReference>
<organism evidence="1 2">
    <name type="scientific">Penicillium expansum</name>
    <name type="common">Blue mold rot fungus</name>
    <dbReference type="NCBI Taxonomy" id="27334"/>
    <lineage>
        <taxon>Eukaryota</taxon>
        <taxon>Fungi</taxon>
        <taxon>Dikarya</taxon>
        <taxon>Ascomycota</taxon>
        <taxon>Pezizomycotina</taxon>
        <taxon>Eurotiomycetes</taxon>
        <taxon>Eurotiomycetidae</taxon>
        <taxon>Eurotiales</taxon>
        <taxon>Aspergillaceae</taxon>
        <taxon>Penicillium</taxon>
    </lineage>
</organism>
<dbReference type="SUPFAM" id="SSF51735">
    <property type="entry name" value="NAD(P)-binding Rossmann-fold domains"/>
    <property type="match status" value="1"/>
</dbReference>
<keyword evidence="2" id="KW-1185">Reference proteome</keyword>
<comment type="caution">
    <text evidence="1">The sequence shown here is derived from an EMBL/GenBank/DDBJ whole genome shotgun (WGS) entry which is preliminary data.</text>
</comment>
<dbReference type="AlphaFoldDB" id="A0A0A2K4B2"/>
<dbReference type="EMBL" id="JQFZ01000020">
    <property type="protein sequence ID" value="KGO62567.1"/>
    <property type="molecule type" value="Genomic_DNA"/>
</dbReference>
<gene>
    <name evidence="1" type="ORF">PEX2_045930</name>
</gene>
<dbReference type="VEuPathDB" id="FungiDB:PEXP_047430"/>
<proteinExistence type="predicted"/>